<dbReference type="AlphaFoldDB" id="A0A1F7YFM3"/>
<sequence length="314" mass="35201">MRQVVVTGSISYDHIMDIPALFSDYIMPDKIHILNVSFYANKMRREMGGTGGNIAYTLALLGMKPVLLSAVGSDFDKYKRFLDKSGVETHYIKLFQKVTCSTGFCMTDRNDNQIWGFSGGALDFNDKLSLRSFVKSNPFVVLSPSGINGITHFIDECAELKLDFMFDPAFYIPTLKIDVLKKGIKFCKILIGNDYEITQLKKRTGLDDKRFLKNGKIIITTLGKKGSKIQKDRKTFLIPAAKPKNEIDPTGAGDAFRAGFLAGYLRGFSLDVCGKMGSISSVYTVEKYGTTTHKFNKKDFELRFKKNFGIDLTL</sequence>
<dbReference type="PROSITE" id="PS00583">
    <property type="entry name" value="PFKB_KINASES_1"/>
    <property type="match status" value="1"/>
</dbReference>
<protein>
    <recommendedName>
        <fullName evidence="3">Carbohydrate kinase PfkB domain-containing protein</fullName>
    </recommendedName>
</protein>
<evidence type="ECO:0000313" key="5">
    <source>
        <dbReference type="Proteomes" id="UP000178851"/>
    </source>
</evidence>
<evidence type="ECO:0000256" key="1">
    <source>
        <dbReference type="ARBA" id="ARBA00022679"/>
    </source>
</evidence>
<keyword evidence="2" id="KW-0418">Kinase</keyword>
<dbReference type="EMBL" id="MGGI01000016">
    <property type="protein sequence ID" value="OGM26131.1"/>
    <property type="molecule type" value="Genomic_DNA"/>
</dbReference>
<accession>A0A1F7YFM3</accession>
<reference evidence="4 5" key="1">
    <citation type="journal article" date="2016" name="Nat. Commun.">
        <title>Thousands of microbial genomes shed light on interconnected biogeochemical processes in an aquifer system.</title>
        <authorList>
            <person name="Anantharaman K."/>
            <person name="Brown C.T."/>
            <person name="Hug L.A."/>
            <person name="Sharon I."/>
            <person name="Castelle C.J."/>
            <person name="Probst A.J."/>
            <person name="Thomas B.C."/>
            <person name="Singh A."/>
            <person name="Wilkins M.J."/>
            <person name="Karaoz U."/>
            <person name="Brodie E.L."/>
            <person name="Williams K.H."/>
            <person name="Hubbard S.S."/>
            <person name="Banfield J.F."/>
        </authorList>
    </citation>
    <scope>NUCLEOTIDE SEQUENCE [LARGE SCALE GENOMIC DNA]</scope>
</reference>
<dbReference type="InterPro" id="IPR002173">
    <property type="entry name" value="Carboh/pur_kinase_PfkB_CS"/>
</dbReference>
<proteinExistence type="predicted"/>
<dbReference type="Pfam" id="PF00294">
    <property type="entry name" value="PfkB"/>
    <property type="match status" value="1"/>
</dbReference>
<dbReference type="Proteomes" id="UP000178851">
    <property type="component" value="Unassembled WGS sequence"/>
</dbReference>
<comment type="caution">
    <text evidence="4">The sequence shown here is derived from an EMBL/GenBank/DDBJ whole genome shotgun (WGS) entry which is preliminary data.</text>
</comment>
<name>A0A1F7YFM3_9BACT</name>
<dbReference type="CDD" id="cd01942">
    <property type="entry name" value="ribokinase_group_A"/>
    <property type="match status" value="1"/>
</dbReference>
<dbReference type="PANTHER" id="PTHR10584:SF166">
    <property type="entry name" value="RIBOKINASE"/>
    <property type="match status" value="1"/>
</dbReference>
<evidence type="ECO:0000256" key="2">
    <source>
        <dbReference type="ARBA" id="ARBA00022777"/>
    </source>
</evidence>
<gene>
    <name evidence="4" type="ORF">A2627_03760</name>
</gene>
<dbReference type="PANTHER" id="PTHR10584">
    <property type="entry name" value="SUGAR KINASE"/>
    <property type="match status" value="1"/>
</dbReference>
<evidence type="ECO:0000259" key="3">
    <source>
        <dbReference type="Pfam" id="PF00294"/>
    </source>
</evidence>
<dbReference type="GO" id="GO:0016301">
    <property type="term" value="F:kinase activity"/>
    <property type="evidence" value="ECO:0007669"/>
    <property type="project" value="UniProtKB-KW"/>
</dbReference>
<keyword evidence="1" id="KW-0808">Transferase</keyword>
<dbReference type="SUPFAM" id="SSF53613">
    <property type="entry name" value="Ribokinase-like"/>
    <property type="match status" value="1"/>
</dbReference>
<organism evidence="4 5">
    <name type="scientific">Candidatus Woesebacteria bacterium RIFCSPHIGHO2_01_FULL_39_28</name>
    <dbReference type="NCBI Taxonomy" id="1802496"/>
    <lineage>
        <taxon>Bacteria</taxon>
        <taxon>Candidatus Woeseibacteriota</taxon>
    </lineage>
</organism>
<dbReference type="PROSITE" id="PS00584">
    <property type="entry name" value="PFKB_KINASES_2"/>
    <property type="match status" value="1"/>
</dbReference>
<dbReference type="Gene3D" id="3.40.1190.20">
    <property type="match status" value="1"/>
</dbReference>
<dbReference type="InterPro" id="IPR011611">
    <property type="entry name" value="PfkB_dom"/>
</dbReference>
<feature type="domain" description="Carbohydrate kinase PfkB" evidence="3">
    <location>
        <begin position="10"/>
        <end position="292"/>
    </location>
</feature>
<evidence type="ECO:0000313" key="4">
    <source>
        <dbReference type="EMBL" id="OGM26131.1"/>
    </source>
</evidence>
<dbReference type="InterPro" id="IPR029056">
    <property type="entry name" value="Ribokinase-like"/>
</dbReference>